<keyword evidence="7 8" id="KW-0482">Metalloprotease</keyword>
<dbReference type="InterPro" id="IPR050728">
    <property type="entry name" value="Zinc_Metalloprotease_M4"/>
</dbReference>
<dbReference type="SUPFAM" id="SSF55486">
    <property type="entry name" value="Metalloproteases ('zincins'), catalytic domain"/>
    <property type="match status" value="1"/>
</dbReference>
<dbReference type="PANTHER" id="PTHR33794:SF1">
    <property type="entry name" value="BACILLOLYSIN"/>
    <property type="match status" value="1"/>
</dbReference>
<feature type="domain" description="FTP" evidence="11">
    <location>
        <begin position="52"/>
        <end position="99"/>
    </location>
</feature>
<keyword evidence="13" id="KW-1185">Reference proteome</keyword>
<proteinExistence type="inferred from homology"/>
<comment type="function">
    <text evidence="8">Extracellular zinc metalloprotease.</text>
</comment>
<comment type="cofactor">
    <cofactor evidence="8">
        <name>Zn(2+)</name>
        <dbReference type="ChEBI" id="CHEBI:29105"/>
    </cofactor>
</comment>
<name>A0ABP4E6R4_9ACTN</name>
<comment type="subcellular location">
    <subcellularLocation>
        <location evidence="8">Secreted</location>
    </subcellularLocation>
</comment>
<keyword evidence="4 8" id="KW-0732">Signal</keyword>
<keyword evidence="3" id="KW-0479">Metal-binding</keyword>
<dbReference type="EMBL" id="BAAALG010000003">
    <property type="protein sequence ID" value="GAA1095364.1"/>
    <property type="molecule type" value="Genomic_DNA"/>
</dbReference>
<evidence type="ECO:0000259" key="9">
    <source>
        <dbReference type="Pfam" id="PF01447"/>
    </source>
</evidence>
<dbReference type="Pfam" id="PF07504">
    <property type="entry name" value="FTP"/>
    <property type="match status" value="1"/>
</dbReference>
<dbReference type="PRINTS" id="PR00730">
    <property type="entry name" value="THERMOLYSIN"/>
</dbReference>
<dbReference type="InterPro" id="IPR023612">
    <property type="entry name" value="Peptidase_M4"/>
</dbReference>
<feature type="chain" id="PRO_5044968531" description="Neutral metalloproteinase" evidence="8">
    <location>
        <begin position="28"/>
        <end position="527"/>
    </location>
</feature>
<organism evidence="12 13">
    <name type="scientific">Nocardioides dubius</name>
    <dbReference type="NCBI Taxonomy" id="317019"/>
    <lineage>
        <taxon>Bacteria</taxon>
        <taxon>Bacillati</taxon>
        <taxon>Actinomycetota</taxon>
        <taxon>Actinomycetes</taxon>
        <taxon>Propionibacteriales</taxon>
        <taxon>Nocardioidaceae</taxon>
        <taxon>Nocardioides</taxon>
    </lineage>
</organism>
<evidence type="ECO:0000313" key="12">
    <source>
        <dbReference type="EMBL" id="GAA1095364.1"/>
    </source>
</evidence>
<evidence type="ECO:0000259" key="10">
    <source>
        <dbReference type="Pfam" id="PF02868"/>
    </source>
</evidence>
<dbReference type="InterPro" id="IPR011096">
    <property type="entry name" value="FTP_domain"/>
</dbReference>
<evidence type="ECO:0000313" key="13">
    <source>
        <dbReference type="Proteomes" id="UP001501581"/>
    </source>
</evidence>
<dbReference type="RefSeq" id="WP_343991837.1">
    <property type="nucleotide sequence ID" value="NZ_BAAALG010000003.1"/>
</dbReference>
<dbReference type="Proteomes" id="UP001501581">
    <property type="component" value="Unassembled WGS sequence"/>
</dbReference>
<dbReference type="EC" id="3.4.24.-" evidence="8"/>
<keyword evidence="8" id="KW-0964">Secreted</keyword>
<evidence type="ECO:0000256" key="7">
    <source>
        <dbReference type="ARBA" id="ARBA00023049"/>
    </source>
</evidence>
<dbReference type="InterPro" id="IPR027268">
    <property type="entry name" value="Peptidase_M4/M1_CTD_sf"/>
</dbReference>
<dbReference type="InterPro" id="IPR001570">
    <property type="entry name" value="Peptidase_M4_C_domain"/>
</dbReference>
<evidence type="ECO:0000256" key="6">
    <source>
        <dbReference type="ARBA" id="ARBA00022833"/>
    </source>
</evidence>
<evidence type="ECO:0000256" key="1">
    <source>
        <dbReference type="ARBA" id="ARBA00009388"/>
    </source>
</evidence>
<keyword evidence="2 8" id="KW-0645">Protease</keyword>
<keyword evidence="5 8" id="KW-0378">Hydrolase</keyword>
<gene>
    <name evidence="12" type="ORF">GCM10009668_09260</name>
</gene>
<accession>A0ABP4E6R4</accession>
<evidence type="ECO:0000256" key="8">
    <source>
        <dbReference type="RuleBase" id="RU366073"/>
    </source>
</evidence>
<reference evidence="13" key="1">
    <citation type="journal article" date="2019" name="Int. J. Syst. Evol. Microbiol.">
        <title>The Global Catalogue of Microorganisms (GCM) 10K type strain sequencing project: providing services to taxonomists for standard genome sequencing and annotation.</title>
        <authorList>
            <consortium name="The Broad Institute Genomics Platform"/>
            <consortium name="The Broad Institute Genome Sequencing Center for Infectious Disease"/>
            <person name="Wu L."/>
            <person name="Ma J."/>
        </authorList>
    </citation>
    <scope>NUCLEOTIDE SEQUENCE [LARGE SCALE GENOMIC DNA]</scope>
    <source>
        <strain evidence="13">JCM 13008</strain>
    </source>
</reference>
<dbReference type="Gene3D" id="3.10.450.490">
    <property type="match status" value="1"/>
</dbReference>
<dbReference type="Gene3D" id="3.10.170.10">
    <property type="match status" value="1"/>
</dbReference>
<comment type="similarity">
    <text evidence="1 8">Belongs to the peptidase M4 family.</text>
</comment>
<evidence type="ECO:0000256" key="4">
    <source>
        <dbReference type="ARBA" id="ARBA00022729"/>
    </source>
</evidence>
<dbReference type="CDD" id="cd09597">
    <property type="entry name" value="M4_TLP"/>
    <property type="match status" value="1"/>
</dbReference>
<sequence length="527" mass="54560">MRVISAAAVLGLAASLGVVGVAGPSQAKQDRPGALAALEQHPGLARDAAGQGFERRAQVRDADGRTHVRLERTYRGLAVIGGDLVVHQSADGDLSGVSQTLRSPLDLATVSQVARSAAERKARASRFQRGIRKAEVTGDARLVVDATAARPVLAWEVLTSGVQRDGTPSRLATYVDAETGAVLRAVQQIHNVDGQGQGLYSGSVPVEISSSGSGYVLTDPDHGGSATVDAQNKTDGLLCNLLGLGCAKGVAFSSADTAYGTGTSASRESAAVDAHYGAAQTWDYFAQEHGRQGIFGNGQGAVSRVHYGNGYVNAFWDGSKMTYGDGDGTNYGPLVSLDVAGHEMSHGVTENTANLTYSGESGGLNEATSDIFGTMVEFHAGNANDPADYLIGEEFDLVDGSGLRRMDDPATDGKSVSCWTTGTKNLDVHYSSGVGNHFFYLLAEGSGARTIGGKAHNSPTCNGSVLSGIGRDAAADIWFRALTVYFTSGTTYAQARTATLQAASDLFGANSTQRAAVAAAWSAVGVN</sequence>
<dbReference type="Gene3D" id="1.10.390.10">
    <property type="entry name" value="Neutral Protease Domain 2"/>
    <property type="match status" value="1"/>
</dbReference>
<evidence type="ECO:0000256" key="3">
    <source>
        <dbReference type="ARBA" id="ARBA00022723"/>
    </source>
</evidence>
<evidence type="ECO:0000256" key="5">
    <source>
        <dbReference type="ARBA" id="ARBA00022801"/>
    </source>
</evidence>
<evidence type="ECO:0000256" key="2">
    <source>
        <dbReference type="ARBA" id="ARBA00022670"/>
    </source>
</evidence>
<dbReference type="InterPro" id="IPR013856">
    <property type="entry name" value="Peptidase_M4_domain"/>
</dbReference>
<evidence type="ECO:0000259" key="11">
    <source>
        <dbReference type="Pfam" id="PF07504"/>
    </source>
</evidence>
<feature type="domain" description="Peptidase M4 C-terminal" evidence="10">
    <location>
        <begin position="353"/>
        <end position="526"/>
    </location>
</feature>
<dbReference type="PANTHER" id="PTHR33794">
    <property type="entry name" value="BACILLOLYSIN"/>
    <property type="match status" value="1"/>
</dbReference>
<feature type="signal peptide" evidence="8">
    <location>
        <begin position="1"/>
        <end position="27"/>
    </location>
</feature>
<comment type="caution">
    <text evidence="12">The sequence shown here is derived from an EMBL/GenBank/DDBJ whole genome shotgun (WGS) entry which is preliminary data.</text>
</comment>
<protein>
    <recommendedName>
        <fullName evidence="8">Neutral metalloproteinase</fullName>
        <ecNumber evidence="8">3.4.24.-</ecNumber>
    </recommendedName>
</protein>
<keyword evidence="6 8" id="KW-0862">Zinc</keyword>
<dbReference type="Pfam" id="PF02868">
    <property type="entry name" value="Peptidase_M4_C"/>
    <property type="match status" value="1"/>
</dbReference>
<feature type="domain" description="Peptidase M4" evidence="9">
    <location>
        <begin position="194"/>
        <end position="350"/>
    </location>
</feature>
<dbReference type="Pfam" id="PF01447">
    <property type="entry name" value="Peptidase_M4"/>
    <property type="match status" value="1"/>
</dbReference>